<feature type="transmembrane region" description="Helical" evidence="5">
    <location>
        <begin position="191"/>
        <end position="212"/>
    </location>
</feature>
<evidence type="ECO:0000313" key="6">
    <source>
        <dbReference type="EMBL" id="GAA4336611.1"/>
    </source>
</evidence>
<evidence type="ECO:0000256" key="4">
    <source>
        <dbReference type="ARBA" id="ARBA00023136"/>
    </source>
</evidence>
<comment type="similarity">
    <text evidence="5">Belongs to the 4-toluene sulfonate uptake permease (TSUP) (TC 2.A.102) family.</text>
</comment>
<evidence type="ECO:0000313" key="7">
    <source>
        <dbReference type="Proteomes" id="UP001501671"/>
    </source>
</evidence>
<name>A0ABP8HAD4_9BURK</name>
<dbReference type="InterPro" id="IPR002781">
    <property type="entry name" value="TM_pro_TauE-like"/>
</dbReference>
<evidence type="ECO:0000256" key="3">
    <source>
        <dbReference type="ARBA" id="ARBA00022989"/>
    </source>
</evidence>
<dbReference type="PANTHER" id="PTHR43483:SF3">
    <property type="entry name" value="MEMBRANE TRANSPORTER PROTEIN HI_0806-RELATED"/>
    <property type="match status" value="1"/>
</dbReference>
<keyword evidence="4 5" id="KW-0472">Membrane</keyword>
<comment type="subcellular location">
    <subcellularLocation>
        <location evidence="5">Cell membrane</location>
        <topology evidence="5">Multi-pass membrane protein</topology>
    </subcellularLocation>
    <subcellularLocation>
        <location evidence="1">Membrane</location>
        <topology evidence="1">Multi-pass membrane protein</topology>
    </subcellularLocation>
</comment>
<feature type="transmembrane region" description="Helical" evidence="5">
    <location>
        <begin position="121"/>
        <end position="140"/>
    </location>
</feature>
<keyword evidence="5" id="KW-1003">Cell membrane</keyword>
<evidence type="ECO:0000256" key="2">
    <source>
        <dbReference type="ARBA" id="ARBA00022692"/>
    </source>
</evidence>
<dbReference type="EMBL" id="BAABFO010000015">
    <property type="protein sequence ID" value="GAA4336611.1"/>
    <property type="molecule type" value="Genomic_DNA"/>
</dbReference>
<organism evidence="6 7">
    <name type="scientific">Pigmentiphaga soli</name>
    <dbReference type="NCBI Taxonomy" id="1007095"/>
    <lineage>
        <taxon>Bacteria</taxon>
        <taxon>Pseudomonadati</taxon>
        <taxon>Pseudomonadota</taxon>
        <taxon>Betaproteobacteria</taxon>
        <taxon>Burkholderiales</taxon>
        <taxon>Alcaligenaceae</taxon>
        <taxon>Pigmentiphaga</taxon>
    </lineage>
</organism>
<evidence type="ECO:0000256" key="5">
    <source>
        <dbReference type="RuleBase" id="RU363041"/>
    </source>
</evidence>
<proteinExistence type="inferred from homology"/>
<feature type="transmembrane region" description="Helical" evidence="5">
    <location>
        <begin position="42"/>
        <end position="60"/>
    </location>
</feature>
<evidence type="ECO:0000256" key="1">
    <source>
        <dbReference type="ARBA" id="ARBA00004141"/>
    </source>
</evidence>
<dbReference type="RefSeq" id="WP_345250788.1">
    <property type="nucleotide sequence ID" value="NZ_BAABFO010000015.1"/>
</dbReference>
<reference evidence="7" key="1">
    <citation type="journal article" date="2019" name="Int. J. Syst. Evol. Microbiol.">
        <title>The Global Catalogue of Microorganisms (GCM) 10K type strain sequencing project: providing services to taxonomists for standard genome sequencing and annotation.</title>
        <authorList>
            <consortium name="The Broad Institute Genomics Platform"/>
            <consortium name="The Broad Institute Genome Sequencing Center for Infectious Disease"/>
            <person name="Wu L."/>
            <person name="Ma J."/>
        </authorList>
    </citation>
    <scope>NUCLEOTIDE SEQUENCE [LARGE SCALE GENOMIC DNA]</scope>
    <source>
        <strain evidence="7">JCM 17666</strain>
    </source>
</reference>
<keyword evidence="7" id="KW-1185">Reference proteome</keyword>
<dbReference type="Pfam" id="PF01925">
    <property type="entry name" value="TauE"/>
    <property type="match status" value="1"/>
</dbReference>
<keyword evidence="3 5" id="KW-1133">Transmembrane helix</keyword>
<sequence>MTAYLFVLGVGLAAGALSGVIGTGASIMLLPVLVLQFGPRQAVPIMAIAGLMSNIGKVLAWRREIDWKAFSAYSVTGVPAAAVGARGLLVLPSHAVDIVLGAFFLAMIPCRRRLAAMDARLAPWQLAVAGGLIGLLTGIVTSTGPLSVPAFASYGLVKGAFLSTEAASSLAMGLSKAATFRELGLLPYPSIVQGLVVGASVMAGTFAGKAVVRRMSVALFQHVLDALFLCAGVAMLYAAWSD</sequence>
<dbReference type="PANTHER" id="PTHR43483">
    <property type="entry name" value="MEMBRANE TRANSPORTER PROTEIN HI_0806-RELATED"/>
    <property type="match status" value="1"/>
</dbReference>
<keyword evidence="2 5" id="KW-0812">Transmembrane</keyword>
<comment type="caution">
    <text evidence="6">The sequence shown here is derived from an EMBL/GenBank/DDBJ whole genome shotgun (WGS) entry which is preliminary data.</text>
</comment>
<feature type="transmembrane region" description="Helical" evidence="5">
    <location>
        <begin position="219"/>
        <end position="240"/>
    </location>
</feature>
<dbReference type="Proteomes" id="UP001501671">
    <property type="component" value="Unassembled WGS sequence"/>
</dbReference>
<gene>
    <name evidence="6" type="ORF">GCM10023144_31210</name>
</gene>
<protein>
    <recommendedName>
        <fullName evidence="5">Probable membrane transporter protein</fullName>
    </recommendedName>
</protein>
<accession>A0ABP8HAD4</accession>